<evidence type="ECO:0000313" key="5">
    <source>
        <dbReference type="EMBL" id="STQ88747.1"/>
    </source>
</evidence>
<keyword evidence="1" id="KW-0004">4Fe-4S</keyword>
<protein>
    <submittedName>
        <fullName evidence="5">Formate dehydrogenase beta subunit</fullName>
        <ecNumber evidence="5">1.17.1.9</ecNumber>
    </submittedName>
</protein>
<sequence length="189" mass="20820">MAKYAMIHDSIKCIGCQGCTIACRSENAVPDGFFRLKVKMDGPHGVFPNLSFNYVRHSCEMCEHTPCVTVCPTHASFMDEDGIVDIDANKCVGCLYCVVACPYNARYVNPETKVPDKCNFCKHTHLKQYGEPACVAVCPTDALIFGDLDDPNSPIFDILSTKPFITNKPHLGTKPKLFVIPNNKGGIEL</sequence>
<dbReference type="InterPro" id="IPR017900">
    <property type="entry name" value="4Fe4S_Fe_S_CS"/>
</dbReference>
<dbReference type="PANTHER" id="PTHR43177">
    <property type="entry name" value="PROTEIN NRFC"/>
    <property type="match status" value="1"/>
</dbReference>
<dbReference type="OrthoDB" id="9789030at2"/>
<keyword evidence="2" id="KW-0479">Metal-binding</keyword>
<evidence type="ECO:0000256" key="4">
    <source>
        <dbReference type="ARBA" id="ARBA00023014"/>
    </source>
</evidence>
<dbReference type="GO" id="GO:0046872">
    <property type="term" value="F:metal ion binding"/>
    <property type="evidence" value="ECO:0007669"/>
    <property type="project" value="UniProtKB-KW"/>
</dbReference>
<dbReference type="GO" id="GO:0008863">
    <property type="term" value="F:formate dehydrogenase (NAD+) activity"/>
    <property type="evidence" value="ECO:0007669"/>
    <property type="project" value="UniProtKB-EC"/>
</dbReference>
<dbReference type="InterPro" id="IPR017896">
    <property type="entry name" value="4Fe4S_Fe-S-bd"/>
</dbReference>
<keyword evidence="5" id="KW-0560">Oxidoreductase</keyword>
<dbReference type="PROSITE" id="PS51379">
    <property type="entry name" value="4FE4S_FER_2"/>
    <property type="match status" value="3"/>
</dbReference>
<dbReference type="RefSeq" id="WP_005021831.1">
    <property type="nucleotide sequence ID" value="NZ_CABKNZ010000042.1"/>
</dbReference>
<dbReference type="GeneID" id="93195782"/>
<name>A0A1C0W296_9HELI</name>
<evidence type="ECO:0000256" key="3">
    <source>
        <dbReference type="ARBA" id="ARBA00023004"/>
    </source>
</evidence>
<dbReference type="Gene3D" id="3.30.70.20">
    <property type="match status" value="2"/>
</dbReference>
<organism evidence="5 6">
    <name type="scientific">Helicobacter pullorum</name>
    <dbReference type="NCBI Taxonomy" id="35818"/>
    <lineage>
        <taxon>Bacteria</taxon>
        <taxon>Pseudomonadati</taxon>
        <taxon>Campylobacterota</taxon>
        <taxon>Epsilonproteobacteria</taxon>
        <taxon>Campylobacterales</taxon>
        <taxon>Helicobacteraceae</taxon>
        <taxon>Helicobacter</taxon>
    </lineage>
</organism>
<gene>
    <name evidence="5" type="primary">fdhB_2</name>
    <name evidence="5" type="ORF">NCTC13156_01601</name>
</gene>
<dbReference type="Proteomes" id="UP000255269">
    <property type="component" value="Unassembled WGS sequence"/>
</dbReference>
<dbReference type="InterPro" id="IPR050954">
    <property type="entry name" value="ET_IronSulfur_Cluster-Binding"/>
</dbReference>
<proteinExistence type="predicted"/>
<dbReference type="AlphaFoldDB" id="A0A1C0W296"/>
<dbReference type="CDD" id="cd10551">
    <property type="entry name" value="PsrB"/>
    <property type="match status" value="1"/>
</dbReference>
<dbReference type="Pfam" id="PF13247">
    <property type="entry name" value="Fer4_11"/>
    <property type="match status" value="1"/>
</dbReference>
<accession>A0A1C0W296</accession>
<dbReference type="SUPFAM" id="SSF54862">
    <property type="entry name" value="4Fe-4S ferredoxins"/>
    <property type="match status" value="1"/>
</dbReference>
<keyword evidence="3" id="KW-0408">Iron</keyword>
<dbReference type="PROSITE" id="PS00198">
    <property type="entry name" value="4FE4S_FER_1"/>
    <property type="match status" value="1"/>
</dbReference>
<keyword evidence="4" id="KW-0411">Iron-sulfur</keyword>
<evidence type="ECO:0000256" key="1">
    <source>
        <dbReference type="ARBA" id="ARBA00022485"/>
    </source>
</evidence>
<evidence type="ECO:0000256" key="2">
    <source>
        <dbReference type="ARBA" id="ARBA00022723"/>
    </source>
</evidence>
<dbReference type="PANTHER" id="PTHR43177:SF3">
    <property type="entry name" value="PROTEIN NRFC HOMOLOG"/>
    <property type="match status" value="1"/>
</dbReference>
<reference evidence="5 6" key="1">
    <citation type="submission" date="2018-06" db="EMBL/GenBank/DDBJ databases">
        <authorList>
            <consortium name="Pathogen Informatics"/>
            <person name="Doyle S."/>
        </authorList>
    </citation>
    <scope>NUCLEOTIDE SEQUENCE [LARGE SCALE GENOMIC DNA]</scope>
    <source>
        <strain evidence="5 6">NCTC13156</strain>
    </source>
</reference>
<evidence type="ECO:0000313" key="6">
    <source>
        <dbReference type="Proteomes" id="UP000255269"/>
    </source>
</evidence>
<dbReference type="EC" id="1.17.1.9" evidence="5"/>
<dbReference type="EMBL" id="UGJF01000001">
    <property type="protein sequence ID" value="STQ88747.1"/>
    <property type="molecule type" value="Genomic_DNA"/>
</dbReference>
<dbReference type="GO" id="GO:0051539">
    <property type="term" value="F:4 iron, 4 sulfur cluster binding"/>
    <property type="evidence" value="ECO:0007669"/>
    <property type="project" value="UniProtKB-KW"/>
</dbReference>